<dbReference type="OrthoDB" id="65070at2157"/>
<dbReference type="InterPro" id="IPR036238">
    <property type="entry name" value="Transglutaminase_C_sf"/>
</dbReference>
<dbReference type="InterPro" id="IPR013783">
    <property type="entry name" value="Ig-like_fold"/>
</dbReference>
<proteinExistence type="predicted"/>
<keyword evidence="1" id="KW-1133">Transmembrane helix</keyword>
<evidence type="ECO:0000313" key="3">
    <source>
        <dbReference type="Proteomes" id="UP000290932"/>
    </source>
</evidence>
<dbReference type="Gene3D" id="2.60.40.10">
    <property type="entry name" value="Immunoglobulins"/>
    <property type="match status" value="1"/>
</dbReference>
<dbReference type="PANTHER" id="PTHR35902">
    <property type="entry name" value="S-LAYER DOMAIN-LIKE PROTEIN-RELATED"/>
    <property type="match status" value="1"/>
</dbReference>
<name>A0A498H4Z5_9EURY</name>
<organism evidence="2 3">
    <name type="scientific">Methanoculleus taiwanensis</name>
    <dbReference type="NCBI Taxonomy" id="1550565"/>
    <lineage>
        <taxon>Archaea</taxon>
        <taxon>Methanobacteriati</taxon>
        <taxon>Methanobacteriota</taxon>
        <taxon>Stenosarchaea group</taxon>
        <taxon>Methanomicrobia</taxon>
        <taxon>Methanomicrobiales</taxon>
        <taxon>Methanomicrobiaceae</taxon>
        <taxon>Methanoculleus</taxon>
    </lineage>
</organism>
<comment type="caution">
    <text evidence="2">The sequence shown here is derived from an EMBL/GenBank/DDBJ whole genome shotgun (WGS) entry which is preliminary data.</text>
</comment>
<sequence>MGVTTIRSGRGIRITVLCIVCAVLLLAVPASAAPADVTVTSFTLDPPVLMRGDEGILTVTVQNTGPEPVAISRARLYGDGVVVLSDPYPSVGDIGAGNTKQFSFTVRADAPDGTYYPKFVLEFRDDGSLRYPIPVRVESTELQAAVVDRPDTFSEGREADVAVRVGNPRSSAVTGVRVVPEGTGFTAIPSSAFIGTLAPDGAAQVLFNITPQESTNLTFRVVYQNGRNVHETILPLPVSLGEGKIRADPVLTNIEVMLDGDLYRVTGDVTNAGLDTARSVIVTSAAPAVPTDPFRVYVVGTLDPDDFSSFEVTFETEGNVSEVPLVVEYRDEDGNLYTEQSMIALENRTAAEDEGGLPLLPIIVALVVVVAAAAAGYYLLRRRRG</sequence>
<evidence type="ECO:0000256" key="1">
    <source>
        <dbReference type="SAM" id="Phobius"/>
    </source>
</evidence>
<dbReference type="EMBL" id="LHQS01000001">
    <property type="protein sequence ID" value="RXE57457.1"/>
    <property type="molecule type" value="Genomic_DNA"/>
</dbReference>
<dbReference type="Proteomes" id="UP000290932">
    <property type="component" value="Unassembled WGS sequence"/>
</dbReference>
<accession>A0A498H4Z5</accession>
<dbReference type="PANTHER" id="PTHR35902:SF6">
    <property type="entry name" value="CONSERVED WITHIN P. AEROPHILUM"/>
    <property type="match status" value="1"/>
</dbReference>
<keyword evidence="1" id="KW-0472">Membrane</keyword>
<reference evidence="2 3" key="1">
    <citation type="journal article" date="2015" name="Int. J. Syst. Evol. Microbiol.">
        <title>Methanoculleus taiwanensis sp. nov., a methanogen isolated from deep marine sediment at the deformation front area near Taiwan.</title>
        <authorList>
            <person name="Weng C.Y."/>
            <person name="Chen S.C."/>
            <person name="Lai M.C."/>
            <person name="Wu S.Y."/>
            <person name="Lin S."/>
            <person name="Yang T.F."/>
            <person name="Chen P.C."/>
        </authorList>
    </citation>
    <scope>NUCLEOTIDE SEQUENCE [LARGE SCALE GENOMIC DNA]</scope>
    <source>
        <strain evidence="2 3">CYW4</strain>
    </source>
</reference>
<feature type="transmembrane region" description="Helical" evidence="1">
    <location>
        <begin position="359"/>
        <end position="380"/>
    </location>
</feature>
<evidence type="ECO:0000313" key="2">
    <source>
        <dbReference type="EMBL" id="RXE57457.1"/>
    </source>
</evidence>
<evidence type="ECO:0008006" key="4">
    <source>
        <dbReference type="Google" id="ProtNLM"/>
    </source>
</evidence>
<dbReference type="GO" id="GO:0003810">
    <property type="term" value="F:protein-glutamine gamma-glutamyltransferase activity"/>
    <property type="evidence" value="ECO:0007669"/>
    <property type="project" value="InterPro"/>
</dbReference>
<protein>
    <recommendedName>
        <fullName evidence="4">CARDB domain-containing protein</fullName>
    </recommendedName>
</protein>
<dbReference type="AlphaFoldDB" id="A0A498H4Z5"/>
<gene>
    <name evidence="2" type="ORF">ABH15_03280</name>
</gene>
<keyword evidence="1" id="KW-0812">Transmembrane</keyword>
<dbReference type="SUPFAM" id="SSF49309">
    <property type="entry name" value="Transglutaminase, two C-terminal domains"/>
    <property type="match status" value="1"/>
</dbReference>
<keyword evidence="3" id="KW-1185">Reference proteome</keyword>